<sequence>MLEYLLDNYYMPLYFIALVLCIIKYQLYYDTVLRYFPILLTYTFMTEVLGLIVRDVDDIQLVYRQEYYNYNTIIFNIYDIIFFLYFFYVYYQLSNNRLTKNLIKYGGATFLLTCIVNLFIQDFFTEPQNFAIIIGSIILVYAASIYLYKLIITKHRLPLYRNLLFWLSAGILFFYICYPITMYILSFNYDFFTIHNLSKHHYISIGIFYACIITGLIFMKRLRIANEVIK</sequence>
<feature type="transmembrane region" description="Helical" evidence="1">
    <location>
        <begin position="35"/>
        <end position="53"/>
    </location>
</feature>
<feature type="transmembrane region" description="Helical" evidence="1">
    <location>
        <begin position="130"/>
        <end position="151"/>
    </location>
</feature>
<dbReference type="AlphaFoldDB" id="A0A1M6MK68"/>
<keyword evidence="1" id="KW-1133">Transmembrane helix</keyword>
<protein>
    <submittedName>
        <fullName evidence="2">Uncharacterized protein</fullName>
    </submittedName>
</protein>
<feature type="transmembrane region" description="Helical" evidence="1">
    <location>
        <begin position="163"/>
        <end position="189"/>
    </location>
</feature>
<evidence type="ECO:0000256" key="1">
    <source>
        <dbReference type="SAM" id="Phobius"/>
    </source>
</evidence>
<evidence type="ECO:0000313" key="3">
    <source>
        <dbReference type="Proteomes" id="UP000184314"/>
    </source>
</evidence>
<organism evidence="2 3">
    <name type="scientific">Maribacter aquivivus</name>
    <dbReference type="NCBI Taxonomy" id="228958"/>
    <lineage>
        <taxon>Bacteria</taxon>
        <taxon>Pseudomonadati</taxon>
        <taxon>Bacteroidota</taxon>
        <taxon>Flavobacteriia</taxon>
        <taxon>Flavobacteriales</taxon>
        <taxon>Flavobacteriaceae</taxon>
        <taxon>Maribacter</taxon>
    </lineage>
</organism>
<feature type="transmembrane region" description="Helical" evidence="1">
    <location>
        <begin position="73"/>
        <end position="91"/>
    </location>
</feature>
<dbReference type="STRING" id="228958.SAMN04488007_1622"/>
<proteinExistence type="predicted"/>
<feature type="transmembrane region" description="Helical" evidence="1">
    <location>
        <begin position="103"/>
        <end position="124"/>
    </location>
</feature>
<gene>
    <name evidence="2" type="ORF">SAMN04488007_1622</name>
</gene>
<feature type="transmembrane region" description="Helical" evidence="1">
    <location>
        <begin position="201"/>
        <end position="219"/>
    </location>
</feature>
<keyword evidence="1" id="KW-0472">Membrane</keyword>
<dbReference type="Proteomes" id="UP000184314">
    <property type="component" value="Unassembled WGS sequence"/>
</dbReference>
<accession>A0A1M6MK68</accession>
<reference evidence="3" key="1">
    <citation type="submission" date="2016-11" db="EMBL/GenBank/DDBJ databases">
        <authorList>
            <person name="Varghese N."/>
            <person name="Submissions S."/>
        </authorList>
    </citation>
    <scope>NUCLEOTIDE SEQUENCE [LARGE SCALE GENOMIC DNA]</scope>
    <source>
        <strain evidence="3">DSM 16478</strain>
    </source>
</reference>
<name>A0A1M6MK68_9FLAO</name>
<evidence type="ECO:0000313" key="2">
    <source>
        <dbReference type="EMBL" id="SHJ83663.1"/>
    </source>
</evidence>
<keyword evidence="3" id="KW-1185">Reference proteome</keyword>
<keyword evidence="1" id="KW-0812">Transmembrane</keyword>
<feature type="transmembrane region" description="Helical" evidence="1">
    <location>
        <begin position="12"/>
        <end position="28"/>
    </location>
</feature>
<dbReference type="EMBL" id="FQZX01000001">
    <property type="protein sequence ID" value="SHJ83663.1"/>
    <property type="molecule type" value="Genomic_DNA"/>
</dbReference>